<dbReference type="EMBL" id="CP106738">
    <property type="protein sequence ID" value="UXX84026.1"/>
    <property type="molecule type" value="Genomic_DNA"/>
</dbReference>
<gene>
    <name evidence="9" type="ORF">N7U68_05055</name>
</gene>
<sequence length="673" mass="71135">MSGAAPIIEVNSLSVGFTGLSGRTLPVLHSVDLSVARGQSVGLVGESGSGKSTLALAAMGYLKSGLRVLAGTVQFDGHDMFAQRRRGLESIRGGQLGLVPQNAGQSLTPTMRIGRQMAEALRLHSPLPRSDHTARALELLTQVRLPDPETIYTRFPHELSGGQQQRVAIAMALAGDPDALLLDEPTTGLDVTTQAHLLDLLRDLAQARNMAMLYVSHDLGVIARTCDRVMVMYAGEVVLEGDARDVLRAPLHPYARGLLASIPRLGDTHLPVALEGRPPAPGEARTGCAFAPRCALARGDCRAAPVTMHDAGGGMHTRCLHHNEVAALPKDGAGATAVHVAQEGPVALSLEGMAICYAQPTLWDRLIGAEPPTSTVQGITTQIARGETLGLVGESGSGKSTILKAIAGLLAPLSGTIALDGDTALPPLVANRRPDHLRRVQLIFQNPDDSLNPRHTVAQLLAQPLTLYHGLAGTELRARQEALLEQVRLGAHYLSRLPGQLSGGEKQRVAIARAFAADPDIVLCDEVTSALDVSVQAAVLELLNDLKAARAATYVFVSHDLAVVRALADRVAVLYQGRLCEIGPAAAVYGRPSHPYTEVLLGAVLEPDPDAAPRLLANDAADLAPPATGCPFQRRCPRHMGDICNTVSPPARASADGHLIYCHLDKDTLDTAR</sequence>
<protein>
    <submittedName>
        <fullName evidence="9">ABC transporter ATP-binding protein</fullName>
    </submittedName>
</protein>
<dbReference type="GO" id="GO:0005524">
    <property type="term" value="F:ATP binding"/>
    <property type="evidence" value="ECO:0007669"/>
    <property type="project" value="UniProtKB-KW"/>
</dbReference>
<evidence type="ECO:0000313" key="10">
    <source>
        <dbReference type="Proteomes" id="UP001064087"/>
    </source>
</evidence>
<name>A0ABY6DCZ4_9RHOB</name>
<dbReference type="InterPro" id="IPR027417">
    <property type="entry name" value="P-loop_NTPase"/>
</dbReference>
<dbReference type="InterPro" id="IPR013563">
    <property type="entry name" value="Oligopep_ABC_C"/>
</dbReference>
<dbReference type="InterPro" id="IPR003439">
    <property type="entry name" value="ABC_transporter-like_ATP-bd"/>
</dbReference>
<evidence type="ECO:0000256" key="3">
    <source>
        <dbReference type="ARBA" id="ARBA00022448"/>
    </source>
</evidence>
<keyword evidence="7" id="KW-0472">Membrane</keyword>
<dbReference type="Gene3D" id="3.40.50.300">
    <property type="entry name" value="P-loop containing nucleotide triphosphate hydrolases"/>
    <property type="match status" value="2"/>
</dbReference>
<keyword evidence="5" id="KW-0547">Nucleotide-binding</keyword>
<feature type="domain" description="ABC transporter" evidence="8">
    <location>
        <begin position="10"/>
        <end position="259"/>
    </location>
</feature>
<accession>A0ABY6DCZ4</accession>
<organism evidence="9 10">
    <name type="scientific">Roseovarius pelagicus</name>
    <dbReference type="NCBI Taxonomy" id="2980108"/>
    <lineage>
        <taxon>Bacteria</taxon>
        <taxon>Pseudomonadati</taxon>
        <taxon>Pseudomonadota</taxon>
        <taxon>Alphaproteobacteria</taxon>
        <taxon>Rhodobacterales</taxon>
        <taxon>Roseobacteraceae</taxon>
        <taxon>Roseovarius</taxon>
    </lineage>
</organism>
<dbReference type="SMART" id="SM00382">
    <property type="entry name" value="AAA"/>
    <property type="match status" value="2"/>
</dbReference>
<evidence type="ECO:0000256" key="5">
    <source>
        <dbReference type="ARBA" id="ARBA00022741"/>
    </source>
</evidence>
<dbReference type="NCBIfam" id="NF008453">
    <property type="entry name" value="PRK11308.1"/>
    <property type="match status" value="2"/>
</dbReference>
<evidence type="ECO:0000256" key="2">
    <source>
        <dbReference type="ARBA" id="ARBA00005417"/>
    </source>
</evidence>
<dbReference type="Pfam" id="PF08352">
    <property type="entry name" value="oligo_HPY"/>
    <property type="match status" value="2"/>
</dbReference>
<keyword evidence="3" id="KW-0813">Transport</keyword>
<dbReference type="InterPro" id="IPR003593">
    <property type="entry name" value="AAA+_ATPase"/>
</dbReference>
<dbReference type="Pfam" id="PF00005">
    <property type="entry name" value="ABC_tran"/>
    <property type="match status" value="2"/>
</dbReference>
<keyword evidence="4" id="KW-1003">Cell membrane</keyword>
<evidence type="ECO:0000313" key="9">
    <source>
        <dbReference type="EMBL" id="UXX84026.1"/>
    </source>
</evidence>
<dbReference type="PROSITE" id="PS00211">
    <property type="entry name" value="ABC_TRANSPORTER_1"/>
    <property type="match status" value="2"/>
</dbReference>
<keyword evidence="6 9" id="KW-0067">ATP-binding</keyword>
<proteinExistence type="inferred from homology"/>
<reference evidence="9" key="1">
    <citation type="submission" date="2022-10" db="EMBL/GenBank/DDBJ databases">
        <title>Roseovarius pelagicus sp. nov., isolated from Arctic seawater.</title>
        <authorList>
            <person name="Hong Y.W."/>
            <person name="Hwang C.Y."/>
        </authorList>
    </citation>
    <scope>NUCLEOTIDE SEQUENCE</scope>
    <source>
        <strain evidence="9">HL-MP18</strain>
    </source>
</reference>
<comment type="subcellular location">
    <subcellularLocation>
        <location evidence="1">Cell inner membrane</location>
        <topology evidence="1">Peripheral membrane protein</topology>
    </subcellularLocation>
</comment>
<evidence type="ECO:0000256" key="4">
    <source>
        <dbReference type="ARBA" id="ARBA00022475"/>
    </source>
</evidence>
<dbReference type="PROSITE" id="PS50893">
    <property type="entry name" value="ABC_TRANSPORTER_2"/>
    <property type="match status" value="2"/>
</dbReference>
<evidence type="ECO:0000259" key="8">
    <source>
        <dbReference type="PROSITE" id="PS50893"/>
    </source>
</evidence>
<evidence type="ECO:0000256" key="6">
    <source>
        <dbReference type="ARBA" id="ARBA00022840"/>
    </source>
</evidence>
<evidence type="ECO:0000256" key="7">
    <source>
        <dbReference type="ARBA" id="ARBA00023136"/>
    </source>
</evidence>
<dbReference type="PANTHER" id="PTHR43297">
    <property type="entry name" value="OLIGOPEPTIDE TRANSPORT ATP-BINDING PROTEIN APPD"/>
    <property type="match status" value="1"/>
</dbReference>
<feature type="domain" description="ABC transporter" evidence="8">
    <location>
        <begin position="350"/>
        <end position="601"/>
    </location>
</feature>
<dbReference type="CDD" id="cd03257">
    <property type="entry name" value="ABC_NikE_OppD_transporters"/>
    <property type="match status" value="2"/>
</dbReference>
<dbReference type="NCBIfam" id="TIGR01727">
    <property type="entry name" value="oligo_HPY"/>
    <property type="match status" value="2"/>
</dbReference>
<evidence type="ECO:0000256" key="1">
    <source>
        <dbReference type="ARBA" id="ARBA00004417"/>
    </source>
</evidence>
<dbReference type="SUPFAM" id="SSF52540">
    <property type="entry name" value="P-loop containing nucleoside triphosphate hydrolases"/>
    <property type="match status" value="2"/>
</dbReference>
<dbReference type="RefSeq" id="WP_263048441.1">
    <property type="nucleotide sequence ID" value="NZ_CP106738.1"/>
</dbReference>
<dbReference type="InterPro" id="IPR017871">
    <property type="entry name" value="ABC_transporter-like_CS"/>
</dbReference>
<dbReference type="InterPro" id="IPR050388">
    <property type="entry name" value="ABC_Ni/Peptide_Import"/>
</dbReference>
<keyword evidence="10" id="KW-1185">Reference proteome</keyword>
<dbReference type="PANTHER" id="PTHR43297:SF2">
    <property type="entry name" value="DIPEPTIDE TRANSPORT ATP-BINDING PROTEIN DPPD"/>
    <property type="match status" value="1"/>
</dbReference>
<dbReference type="Proteomes" id="UP001064087">
    <property type="component" value="Chromosome"/>
</dbReference>
<comment type="similarity">
    <text evidence="2">Belongs to the ABC transporter superfamily.</text>
</comment>